<dbReference type="Pfam" id="PF00387">
    <property type="entry name" value="PI-PLC-Y"/>
    <property type="match status" value="1"/>
</dbReference>
<evidence type="ECO:0000259" key="11">
    <source>
        <dbReference type="PROSITE" id="PS50222"/>
    </source>
</evidence>
<dbReference type="SMART" id="SM00148">
    <property type="entry name" value="PLCXc"/>
    <property type="match status" value="1"/>
</dbReference>
<keyword evidence="4 8" id="KW-0442">Lipid degradation</keyword>
<feature type="domain" description="EF-hand" evidence="11">
    <location>
        <begin position="313"/>
        <end position="348"/>
    </location>
</feature>
<comment type="caution">
    <text evidence="12">The sequence shown here is derived from an EMBL/GenBank/DDBJ whole genome shotgun (WGS) entry which is preliminary data.</text>
</comment>
<evidence type="ECO:0000313" key="12">
    <source>
        <dbReference type="EMBL" id="OLL24916.1"/>
    </source>
</evidence>
<dbReference type="PROSITE" id="PS50222">
    <property type="entry name" value="EF_HAND_2"/>
    <property type="match status" value="1"/>
</dbReference>
<name>A0A1U7LQG8_NEOID</name>
<dbReference type="InterPro" id="IPR015359">
    <property type="entry name" value="PLC_EF-hand-like"/>
</dbReference>
<evidence type="ECO:0000256" key="1">
    <source>
        <dbReference type="ARBA" id="ARBA00001195"/>
    </source>
</evidence>
<dbReference type="AlphaFoldDB" id="A0A1U7LQG8"/>
<sequence>MPAPVFTSTAYTATLRCLALLYIVLHCLTLPIPLPTLPIPAAHQPTAMSGQPAPLRQLAPILNDRPQPSLVVATPSCPAASPPSSPVLRRALALSPVLLPASVRPRRDSGTSFQLAPPLIRRLSGRSTQTPKLDAGGPVVSRRISTADLPANLTELPIVPDAIRQGTPMLRFTSRKRQQIIIGIDPQTAWIFWDQKPRFCVDNIQAIRIAADALVAKNLHDLYKVEAAAAERWLVIVYRTESNLKTLQLLAPTPEMAIAFHNTLDKLHNYRVEMMGGLGQTPTTFVLKHHWSTIETMDFDQIRKLCKKLHVNCSKSYLRDKFDQADVEKNGWLGFSQFQEFVRLMKKRDEIDELFSIYSTNGVLTFDSFKEFLAREQKCERSNSEVLRIFSKYQVKSPEGLTAETFLSYLLSNDNPVITNEYREEDMHRPLNEYFISSSHNTYLLGRQFASESSLEAYIRVLQRGCRCVEIDVWDGDNGPEVYHGRAFTSKLLFADVITTIGKYAFVVTPFPLILSLEVHCSLEQQLSMVNLLRMILRDSLVIGPSDPGLAFLPSPSDLKYKILVKVKASTPVKAESEPETLSSTTSTTESEFDCEIMISEQNSAKQKKGKIKTKIADALGELGVYTQACHYRNFGLPESKTVNHVFSFSEKSALNASKDTDGQLAKHNMKHLMRVYPGFLRLTSRNFEPHTFWNLGVQMVALNWQTYDLGLQMNEAMFAINGRHGYVLKSEILRPITPKQQGKEELGDNSKKARFVVQVLSAQQLPRPKGLKTVDPYVVVSLITTTETFKRRTESVENNGFSPVWRETLFFYYNYAIADLVFVRIEIFSNETLQNDVLIASYCAKVNALKHGYRHIPLYDMQGEQYLFSTLFLRFGK</sequence>
<gene>
    <name evidence="12" type="ORF">NEOLI_002799</name>
</gene>
<dbReference type="GO" id="GO:0004435">
    <property type="term" value="F:phosphatidylinositol-4,5-bisphosphate phospholipase C activity"/>
    <property type="evidence" value="ECO:0007669"/>
    <property type="project" value="UniProtKB-EC"/>
</dbReference>
<dbReference type="CDD" id="cd08598">
    <property type="entry name" value="PI-PLC1c_yeast"/>
    <property type="match status" value="1"/>
</dbReference>
<accession>A0A1U7LQG8</accession>
<dbReference type="Pfam" id="PF00388">
    <property type="entry name" value="PI-PLC-X"/>
    <property type="match status" value="1"/>
</dbReference>
<dbReference type="PROSITE" id="PS50004">
    <property type="entry name" value="C2"/>
    <property type="match status" value="1"/>
</dbReference>
<dbReference type="PANTHER" id="PTHR10336">
    <property type="entry name" value="PHOSPHOINOSITIDE-SPECIFIC PHOSPHOLIPASE C FAMILY PROTEIN"/>
    <property type="match status" value="1"/>
</dbReference>
<dbReference type="GO" id="GO:0051209">
    <property type="term" value="P:release of sequestered calcium ion into cytosol"/>
    <property type="evidence" value="ECO:0007669"/>
    <property type="project" value="TreeGrafter"/>
</dbReference>
<dbReference type="InterPro" id="IPR011992">
    <property type="entry name" value="EF-hand-dom_pair"/>
</dbReference>
<comment type="function">
    <text evidence="7">The production of the second messenger molecules diacylglycerol (DAG) and inositol 1,4,5-trisphosphate (IP3) is mediated by activated phosphatidylinositol-specific phospholipase C enzymes.</text>
</comment>
<dbReference type="Pfam" id="PF00168">
    <property type="entry name" value="C2"/>
    <property type="match status" value="1"/>
</dbReference>
<dbReference type="Gene3D" id="1.10.238.10">
    <property type="entry name" value="EF-hand"/>
    <property type="match status" value="2"/>
</dbReference>
<dbReference type="Proteomes" id="UP000186594">
    <property type="component" value="Unassembled WGS sequence"/>
</dbReference>
<keyword evidence="3 8" id="KW-0378">Hydrolase</keyword>
<dbReference type="Gene3D" id="2.60.40.150">
    <property type="entry name" value="C2 domain"/>
    <property type="match status" value="1"/>
</dbReference>
<dbReference type="EMBL" id="LXFE01000571">
    <property type="protein sequence ID" value="OLL24916.1"/>
    <property type="molecule type" value="Genomic_DNA"/>
</dbReference>
<dbReference type="SUPFAM" id="SSF51695">
    <property type="entry name" value="PLC-like phosphodiesterases"/>
    <property type="match status" value="1"/>
</dbReference>
<dbReference type="InterPro" id="IPR000008">
    <property type="entry name" value="C2_dom"/>
</dbReference>
<feature type="domain" description="C2" evidence="9">
    <location>
        <begin position="736"/>
        <end position="861"/>
    </location>
</feature>
<evidence type="ECO:0000256" key="6">
    <source>
        <dbReference type="ARBA" id="ARBA00023224"/>
    </source>
</evidence>
<dbReference type="Pfam" id="PF09279">
    <property type="entry name" value="EF-hand_like"/>
    <property type="match status" value="1"/>
</dbReference>
<dbReference type="PANTHER" id="PTHR10336:SF36">
    <property type="entry name" value="1-PHOSPHATIDYLINOSITOL 4,5-BISPHOSPHATE PHOSPHODIESTERASE BETA-4"/>
    <property type="match status" value="1"/>
</dbReference>
<dbReference type="EC" id="3.1.4.11" evidence="8"/>
<comment type="cofactor">
    <cofactor evidence="2">
        <name>Ca(2+)</name>
        <dbReference type="ChEBI" id="CHEBI:29108"/>
    </cofactor>
</comment>
<dbReference type="InterPro" id="IPR017946">
    <property type="entry name" value="PLC-like_Pdiesterase_TIM-brl"/>
</dbReference>
<dbReference type="InterPro" id="IPR001192">
    <property type="entry name" value="PI-PLC_fam"/>
</dbReference>
<dbReference type="Gene3D" id="3.20.20.190">
    <property type="entry name" value="Phosphatidylinositol (PI) phosphodiesterase"/>
    <property type="match status" value="1"/>
</dbReference>
<dbReference type="GO" id="GO:0005509">
    <property type="term" value="F:calcium ion binding"/>
    <property type="evidence" value="ECO:0007669"/>
    <property type="project" value="InterPro"/>
</dbReference>
<proteinExistence type="predicted"/>
<evidence type="ECO:0000256" key="7">
    <source>
        <dbReference type="ARBA" id="ARBA00059664"/>
    </source>
</evidence>
<dbReference type="InterPro" id="IPR035892">
    <property type="entry name" value="C2_domain_sf"/>
</dbReference>
<evidence type="ECO:0000256" key="8">
    <source>
        <dbReference type="RuleBase" id="RU361133"/>
    </source>
</evidence>
<dbReference type="OMA" id="YRVEMMG"/>
<dbReference type="GO" id="GO:0016042">
    <property type="term" value="P:lipid catabolic process"/>
    <property type="evidence" value="ECO:0007669"/>
    <property type="project" value="UniProtKB-KW"/>
</dbReference>
<evidence type="ECO:0000256" key="3">
    <source>
        <dbReference type="ARBA" id="ARBA00022801"/>
    </source>
</evidence>
<dbReference type="SMART" id="SM00239">
    <property type="entry name" value="C2"/>
    <property type="match status" value="1"/>
</dbReference>
<dbReference type="SUPFAM" id="SSF47473">
    <property type="entry name" value="EF-hand"/>
    <property type="match status" value="1"/>
</dbReference>
<feature type="domain" description="PI-PLC Y-box" evidence="10">
    <location>
        <begin position="620"/>
        <end position="735"/>
    </location>
</feature>
<organism evidence="12 13">
    <name type="scientific">Neolecta irregularis (strain DAH-3)</name>
    <dbReference type="NCBI Taxonomy" id="1198029"/>
    <lineage>
        <taxon>Eukaryota</taxon>
        <taxon>Fungi</taxon>
        <taxon>Dikarya</taxon>
        <taxon>Ascomycota</taxon>
        <taxon>Taphrinomycotina</taxon>
        <taxon>Neolectales</taxon>
        <taxon>Neolectaceae</taxon>
        <taxon>Neolecta</taxon>
    </lineage>
</organism>
<dbReference type="InterPro" id="IPR001711">
    <property type="entry name" value="PLipase_C_Pinositol-sp_Y"/>
</dbReference>
<evidence type="ECO:0000256" key="2">
    <source>
        <dbReference type="ARBA" id="ARBA00001913"/>
    </source>
</evidence>
<dbReference type="SMART" id="SM00149">
    <property type="entry name" value="PLCYc"/>
    <property type="match status" value="1"/>
</dbReference>
<evidence type="ECO:0000259" key="9">
    <source>
        <dbReference type="PROSITE" id="PS50004"/>
    </source>
</evidence>
<dbReference type="GO" id="GO:0048015">
    <property type="term" value="P:phosphatidylinositol-mediated signaling"/>
    <property type="evidence" value="ECO:0007669"/>
    <property type="project" value="TreeGrafter"/>
</dbReference>
<evidence type="ECO:0000256" key="5">
    <source>
        <dbReference type="ARBA" id="ARBA00023098"/>
    </source>
</evidence>
<evidence type="ECO:0000259" key="10">
    <source>
        <dbReference type="PROSITE" id="PS50008"/>
    </source>
</evidence>
<keyword evidence="5 8" id="KW-0443">Lipid metabolism</keyword>
<keyword evidence="13" id="KW-1185">Reference proteome</keyword>
<dbReference type="SUPFAM" id="SSF49562">
    <property type="entry name" value="C2 domain (Calcium/lipid-binding domain, CaLB)"/>
    <property type="match status" value="1"/>
</dbReference>
<dbReference type="OrthoDB" id="269822at2759"/>
<reference evidence="12 13" key="1">
    <citation type="submission" date="2016-04" db="EMBL/GenBank/DDBJ databases">
        <title>Evolutionary innovation and constraint leading to complex multicellularity in the Ascomycota.</title>
        <authorList>
            <person name="Cisse O."/>
            <person name="Nguyen A."/>
            <person name="Hewitt D.A."/>
            <person name="Jedd G."/>
            <person name="Stajich J.E."/>
        </authorList>
    </citation>
    <scope>NUCLEOTIDE SEQUENCE [LARGE SCALE GENOMIC DNA]</scope>
    <source>
        <strain evidence="12 13">DAH-3</strain>
    </source>
</reference>
<dbReference type="InterPro" id="IPR000909">
    <property type="entry name" value="PLipase_C_PInositol-sp_X_dom"/>
</dbReference>
<dbReference type="STRING" id="1198029.A0A1U7LQG8"/>
<keyword evidence="6" id="KW-0807">Transducer</keyword>
<dbReference type="FunFam" id="3.20.20.190:FF:000039">
    <property type="entry name" value="Phosphoinositide phospholipase C"/>
    <property type="match status" value="1"/>
</dbReference>
<protein>
    <recommendedName>
        <fullName evidence="8">Phosphoinositide phospholipase C</fullName>
        <ecNumber evidence="8">3.1.4.11</ecNumber>
    </recommendedName>
</protein>
<dbReference type="PROSITE" id="PS50008">
    <property type="entry name" value="PIPLC_Y_DOMAIN"/>
    <property type="match status" value="1"/>
</dbReference>
<evidence type="ECO:0000256" key="4">
    <source>
        <dbReference type="ARBA" id="ARBA00022963"/>
    </source>
</evidence>
<dbReference type="PROSITE" id="PS50007">
    <property type="entry name" value="PIPLC_X_DOMAIN"/>
    <property type="match status" value="1"/>
</dbReference>
<dbReference type="InterPro" id="IPR011993">
    <property type="entry name" value="PH-like_dom_sf"/>
</dbReference>
<dbReference type="CDD" id="cd00275">
    <property type="entry name" value="C2_PLC_like"/>
    <property type="match status" value="1"/>
</dbReference>
<dbReference type="PRINTS" id="PR00390">
    <property type="entry name" value="PHPHLIPASEC"/>
</dbReference>
<evidence type="ECO:0000313" key="13">
    <source>
        <dbReference type="Proteomes" id="UP000186594"/>
    </source>
</evidence>
<dbReference type="InterPro" id="IPR002048">
    <property type="entry name" value="EF_hand_dom"/>
</dbReference>
<dbReference type="Gene3D" id="2.30.29.30">
    <property type="entry name" value="Pleckstrin-homology domain (PH domain)/Phosphotyrosine-binding domain (PTB)"/>
    <property type="match status" value="1"/>
</dbReference>
<comment type="catalytic activity">
    <reaction evidence="1 8">
        <text>a 1,2-diacyl-sn-glycero-3-phospho-(1D-myo-inositol-4,5-bisphosphate) + H2O = 1D-myo-inositol 1,4,5-trisphosphate + a 1,2-diacyl-sn-glycerol + H(+)</text>
        <dbReference type="Rhea" id="RHEA:33179"/>
        <dbReference type="ChEBI" id="CHEBI:15377"/>
        <dbReference type="ChEBI" id="CHEBI:15378"/>
        <dbReference type="ChEBI" id="CHEBI:17815"/>
        <dbReference type="ChEBI" id="CHEBI:58456"/>
        <dbReference type="ChEBI" id="CHEBI:203600"/>
        <dbReference type="EC" id="3.1.4.11"/>
    </reaction>
</comment>